<evidence type="ECO:0000313" key="3">
    <source>
        <dbReference type="Proteomes" id="UP000018719"/>
    </source>
</evidence>
<proteinExistence type="predicted"/>
<comment type="caution">
    <text evidence="2">The sequence shown here is derived from an EMBL/GenBank/DDBJ whole genome shotgun (WGS) entry which is preliminary data.</text>
</comment>
<protein>
    <submittedName>
        <fullName evidence="2">Toxin-antitoxin system, toxin component, PIN domain protein</fullName>
    </submittedName>
</protein>
<evidence type="ECO:0000259" key="1">
    <source>
        <dbReference type="Pfam" id="PF18480"/>
    </source>
</evidence>
<accession>V6HIF3</accession>
<gene>
    <name evidence="2" type="ORF">LEP1GSC047_3153</name>
</gene>
<dbReference type="RefSeq" id="WP_020988624.1">
    <property type="nucleotide sequence ID" value="NZ_AHMM02000017.1"/>
</dbReference>
<dbReference type="InterPro" id="IPR041049">
    <property type="entry name" value="DUF5615"/>
</dbReference>
<name>V6HIF3_9LEPT</name>
<reference evidence="2 3" key="1">
    <citation type="submission" date="2013-05" db="EMBL/GenBank/DDBJ databases">
        <authorList>
            <person name="Harkins D.M."/>
            <person name="Durkin A.S."/>
            <person name="Brinkac L.M."/>
            <person name="Haft D.H."/>
            <person name="Selengut J.D."/>
            <person name="Sanka R."/>
            <person name="DePew J."/>
            <person name="Purushe J."/>
            <person name="Hartskeerl R.A."/>
            <person name="Ahmed A."/>
            <person name="van der Linden H."/>
            <person name="Goris M.G.A."/>
            <person name="Vinetz J.M."/>
            <person name="Sutton G.G."/>
            <person name="Nierman W.C."/>
            <person name="Fouts D.E."/>
        </authorList>
    </citation>
    <scope>NUCLEOTIDE SEQUENCE [LARGE SCALE GENOMIC DNA]</scope>
    <source>
        <strain evidence="2 3">10</strain>
    </source>
</reference>
<dbReference type="AlphaFoldDB" id="V6HIF3"/>
<dbReference type="EMBL" id="AHMM02000017">
    <property type="protein sequence ID" value="EQA36440.1"/>
    <property type="molecule type" value="Genomic_DNA"/>
</dbReference>
<dbReference type="Pfam" id="PF18480">
    <property type="entry name" value="DUF5615"/>
    <property type="match status" value="1"/>
</dbReference>
<evidence type="ECO:0000313" key="2">
    <source>
        <dbReference type="EMBL" id="EQA36440.1"/>
    </source>
</evidence>
<organism evidence="2 3">
    <name type="scientific">Leptospira inadai serovar Lyme str. 10</name>
    <dbReference type="NCBI Taxonomy" id="1049790"/>
    <lineage>
        <taxon>Bacteria</taxon>
        <taxon>Pseudomonadati</taxon>
        <taxon>Spirochaetota</taxon>
        <taxon>Spirochaetia</taxon>
        <taxon>Leptospirales</taxon>
        <taxon>Leptospiraceae</taxon>
        <taxon>Leptospira</taxon>
    </lineage>
</organism>
<sequence>MPVNLLADENVDIRIIQELRNSGQNVHSILEDYKGSGDYQIIQLAKRLDAIILTLDKDFGEWAFSHKEDSLGVIFLRYNAKEYRKITLHLFSCSNCMMLLSKVNLQFLR</sequence>
<dbReference type="STRING" id="1049790.LEP1GSC047_3153"/>
<feature type="domain" description="DUF5615" evidence="1">
    <location>
        <begin position="4"/>
        <end position="88"/>
    </location>
</feature>
<dbReference type="Proteomes" id="UP000018719">
    <property type="component" value="Unassembled WGS sequence"/>
</dbReference>